<organism evidence="3 4">
    <name type="scientific">Desulfofarcimen acetoxidans (strain ATCC 49208 / DSM 771 / KCTC 5769 / VKM B-1644 / 5575)</name>
    <name type="common">Desulfotomaculum acetoxidans</name>
    <dbReference type="NCBI Taxonomy" id="485916"/>
    <lineage>
        <taxon>Bacteria</taxon>
        <taxon>Bacillati</taxon>
        <taxon>Bacillota</taxon>
        <taxon>Clostridia</taxon>
        <taxon>Eubacteriales</taxon>
        <taxon>Peptococcaceae</taxon>
        <taxon>Desulfofarcimen</taxon>
    </lineage>
</organism>
<dbReference type="EMBL" id="CP001720">
    <property type="protein sequence ID" value="ACV61844.1"/>
    <property type="molecule type" value="Genomic_DNA"/>
</dbReference>
<accession>C8W377</accession>
<feature type="signal peptide" evidence="2">
    <location>
        <begin position="1"/>
        <end position="26"/>
    </location>
</feature>
<feature type="region of interest" description="Disordered" evidence="1">
    <location>
        <begin position="220"/>
        <end position="242"/>
    </location>
</feature>
<evidence type="ECO:0000313" key="4">
    <source>
        <dbReference type="Proteomes" id="UP000002217"/>
    </source>
</evidence>
<evidence type="ECO:0000313" key="3">
    <source>
        <dbReference type="EMBL" id="ACV61844.1"/>
    </source>
</evidence>
<keyword evidence="4" id="KW-1185">Reference proteome</keyword>
<dbReference type="Proteomes" id="UP000002217">
    <property type="component" value="Chromosome"/>
</dbReference>
<dbReference type="HOGENOM" id="CLU_100151_0_0_9"/>
<evidence type="ECO:0000256" key="1">
    <source>
        <dbReference type="SAM" id="MobiDB-lite"/>
    </source>
</evidence>
<feature type="chain" id="PRO_5039156242" description="Fis family transcriptional regulator" evidence="2">
    <location>
        <begin position="27"/>
        <end position="242"/>
    </location>
</feature>
<protein>
    <recommendedName>
        <fullName evidence="5">Fis family transcriptional regulator</fullName>
    </recommendedName>
</protein>
<sequence>MLNMSKKKIAGLLVGGMLLVGSVANASFADSDTQTTKEQTKDQYFQEFVSDFAKNLKVDEDQVTQALEATKKQMLQNAVQQGKITQEQADKIAAKKDFFFMGNFDHAKRYKIDLTQNPNFLNAAASALGINADDLKSKLQSGTKLEQIITEQGMTMEEFRQKMPKIKGDITQNTNFLNAAASALEMTADELKSELQSGKKMDQIITEKGKTMEEFRQKMPIQKHIKKYNPDSNSTDSTSTNS</sequence>
<dbReference type="KEGG" id="dae:Dtox_0955"/>
<reference evidence="3 4" key="1">
    <citation type="journal article" date="2009" name="Stand. Genomic Sci.">
        <title>Complete genome sequence of Desulfotomaculum acetoxidans type strain (5575).</title>
        <authorList>
            <person name="Spring S."/>
            <person name="Lapidus A."/>
            <person name="Schroder M."/>
            <person name="Gleim D."/>
            <person name="Sims D."/>
            <person name="Meincke L."/>
            <person name="Glavina Del Rio T."/>
            <person name="Tice H."/>
            <person name="Copeland A."/>
            <person name="Cheng J.F."/>
            <person name="Lucas S."/>
            <person name="Chen F."/>
            <person name="Nolan M."/>
            <person name="Bruce D."/>
            <person name="Goodwin L."/>
            <person name="Pitluck S."/>
            <person name="Ivanova N."/>
            <person name="Mavromatis K."/>
            <person name="Mikhailova N."/>
            <person name="Pati A."/>
            <person name="Chen A."/>
            <person name="Palaniappan K."/>
            <person name="Land M."/>
            <person name="Hauser L."/>
            <person name="Chang Y.J."/>
            <person name="Jeffries C.D."/>
            <person name="Chain P."/>
            <person name="Saunders E."/>
            <person name="Brettin T."/>
            <person name="Detter J.C."/>
            <person name="Goker M."/>
            <person name="Bristow J."/>
            <person name="Eisen J.A."/>
            <person name="Markowitz V."/>
            <person name="Hugenholtz P."/>
            <person name="Kyrpides N.C."/>
            <person name="Klenk H.P."/>
            <person name="Han C."/>
        </authorList>
    </citation>
    <scope>NUCLEOTIDE SEQUENCE [LARGE SCALE GENOMIC DNA]</scope>
    <source>
        <strain evidence="4">ATCC 49208 / DSM 771 / VKM B-1644</strain>
    </source>
</reference>
<name>C8W377_DESAS</name>
<gene>
    <name evidence="3" type="ordered locus">Dtox_0955</name>
</gene>
<dbReference type="AlphaFoldDB" id="C8W377"/>
<dbReference type="RefSeq" id="WP_015756559.1">
    <property type="nucleotide sequence ID" value="NC_013216.1"/>
</dbReference>
<evidence type="ECO:0000256" key="2">
    <source>
        <dbReference type="SAM" id="SignalP"/>
    </source>
</evidence>
<evidence type="ECO:0008006" key="5">
    <source>
        <dbReference type="Google" id="ProtNLM"/>
    </source>
</evidence>
<proteinExistence type="predicted"/>
<feature type="compositionally biased region" description="Low complexity" evidence="1">
    <location>
        <begin position="231"/>
        <end position="242"/>
    </location>
</feature>
<dbReference type="STRING" id="485916.Dtox_0955"/>
<keyword evidence="2" id="KW-0732">Signal</keyword>